<evidence type="ECO:0000256" key="9">
    <source>
        <dbReference type="ARBA" id="ARBA00023242"/>
    </source>
</evidence>
<dbReference type="GO" id="GO:0005737">
    <property type="term" value="C:cytoplasm"/>
    <property type="evidence" value="ECO:0007669"/>
    <property type="project" value="UniProtKB-SubCell"/>
</dbReference>
<dbReference type="InterPro" id="IPR020587">
    <property type="entry name" value="RecA_monomer-monomer_interface"/>
</dbReference>
<evidence type="ECO:0000256" key="1">
    <source>
        <dbReference type="ARBA" id="ARBA00004123"/>
    </source>
</evidence>
<dbReference type="SUPFAM" id="SSF51430">
    <property type="entry name" value="NAD(P)-linked oxidoreductase"/>
    <property type="match status" value="1"/>
</dbReference>
<keyword evidence="5" id="KW-0963">Cytoplasm</keyword>
<dbReference type="PROSITE" id="PS00798">
    <property type="entry name" value="ALDOKETO_REDUCTASE_1"/>
    <property type="match status" value="1"/>
</dbReference>
<dbReference type="Gene3D" id="3.20.20.100">
    <property type="entry name" value="NADP-dependent oxidoreductase domain"/>
    <property type="match status" value="1"/>
</dbReference>
<dbReference type="GO" id="GO:0070192">
    <property type="term" value="P:chromosome organization involved in meiotic cell cycle"/>
    <property type="evidence" value="ECO:0007669"/>
    <property type="project" value="TreeGrafter"/>
</dbReference>
<dbReference type="GO" id="GO:0042180">
    <property type="term" value="P:ketone metabolic process"/>
    <property type="evidence" value="ECO:0007669"/>
    <property type="project" value="UniProtKB-ARBA"/>
</dbReference>
<dbReference type="SUPFAM" id="SSF52540">
    <property type="entry name" value="P-loop containing nucleoside triphosphate hydrolases"/>
    <property type="match status" value="1"/>
</dbReference>
<evidence type="ECO:0000256" key="6">
    <source>
        <dbReference type="ARBA" id="ARBA00022741"/>
    </source>
</evidence>
<dbReference type="CDD" id="cd19513">
    <property type="entry name" value="Rad51"/>
    <property type="match status" value="1"/>
</dbReference>
<dbReference type="InterPro" id="IPR011047">
    <property type="entry name" value="Quinoprotein_ADH-like_sf"/>
</dbReference>
<evidence type="ECO:0000256" key="5">
    <source>
        <dbReference type="ARBA" id="ARBA00022490"/>
    </source>
</evidence>
<dbReference type="PROSITE" id="PS50163">
    <property type="entry name" value="RECA_3"/>
    <property type="match status" value="1"/>
</dbReference>
<keyword evidence="9" id="KW-0539">Nucleus</keyword>
<dbReference type="Gene3D" id="3.40.50.300">
    <property type="entry name" value="P-loop containing nucleotide triphosphate hydrolases"/>
    <property type="match status" value="1"/>
</dbReference>
<dbReference type="SUPFAM" id="SSF47794">
    <property type="entry name" value="Rad51 N-terminal domain-like"/>
    <property type="match status" value="1"/>
</dbReference>
<dbReference type="InterPro" id="IPR056548">
    <property type="entry name" value="HEAT_Nup120"/>
</dbReference>
<gene>
    <name evidence="12" type="ORF">PTTW11_02383</name>
</gene>
<dbReference type="InterPro" id="IPR018170">
    <property type="entry name" value="Aldo/ket_reductase_CS"/>
</dbReference>
<keyword evidence="6" id="KW-0547">Nucleotide-binding</keyword>
<evidence type="ECO:0000256" key="4">
    <source>
        <dbReference type="ARBA" id="ARBA00007905"/>
    </source>
</evidence>
<dbReference type="Pfam" id="PF11715">
    <property type="entry name" value="Beta-prop_Nup120_160"/>
    <property type="match status" value="1"/>
</dbReference>
<dbReference type="InterPro" id="IPR020471">
    <property type="entry name" value="AKR"/>
</dbReference>
<dbReference type="PANTHER" id="PTHR22942">
    <property type="entry name" value="RECA/RAD51/RADA DNA STRAND-PAIRING FAMILY MEMBER"/>
    <property type="match status" value="1"/>
</dbReference>
<evidence type="ECO:0000256" key="2">
    <source>
        <dbReference type="ARBA" id="ARBA00004496"/>
    </source>
</evidence>
<comment type="similarity">
    <text evidence="3">Belongs to the RecA family. RAD51 subfamily.</text>
</comment>
<dbReference type="GO" id="GO:0007131">
    <property type="term" value="P:reciprocal meiotic recombination"/>
    <property type="evidence" value="ECO:0007669"/>
    <property type="project" value="UniProtKB-ARBA"/>
</dbReference>
<dbReference type="FunFam" id="3.20.20.100:FF:000018">
    <property type="entry name" value="Glycerol dehydrogenase Gcy1"/>
    <property type="match status" value="1"/>
</dbReference>
<dbReference type="EMBL" id="HG992978">
    <property type="protein sequence ID" value="CAE7012617.1"/>
    <property type="molecule type" value="Genomic_DNA"/>
</dbReference>
<comment type="similarity">
    <text evidence="4">Belongs to the aldo/keto reductase family.</text>
</comment>
<dbReference type="InterPro" id="IPR027417">
    <property type="entry name" value="P-loop_NTPase"/>
</dbReference>
<evidence type="ECO:0000259" key="11">
    <source>
        <dbReference type="PROSITE" id="PS50163"/>
    </source>
</evidence>
<dbReference type="Gene3D" id="1.10.150.20">
    <property type="entry name" value="5' to 3' exonuclease, C-terminal subdomain"/>
    <property type="match status" value="1"/>
</dbReference>
<sequence length="1940" mass="216721">MAPKNWTKETFTLNTGAKIPAIGLGTWQSKPGEVREAVKAALQGGYRHIDTALAYGNEKEVGEGIKDSGVPREEIWVTTKLDNPWHKRVEDGINSSLKSLGLDYVDLYLMHWPSSTDPNDLKKHLPDWDFKDTWAEMQKLPESGRVKNIGVSNFAIKNLEKLFADSRTKITPAVNQIELHPNNPSPKLLDYLKEKGIHATAYSCLGSTDSPLYKNEKLKKLAENKGKSVQQVLLMWGLQRGSSVIPKSVTASRIMGNFQLDGWELTDEEMKEINSLPERFKVCGDSWLPVKVFFGDDESNVRSPLTLPFYINTRNLGTYISPPPQIFPHSKLPKMSNEEEQYEDSTMGGPGAPTPVSALEGVNGLTARDIKLVIEGGYNTVESIAYTPRRALEQIKGISEQKASKLLAEASKLVPMGFTTATEMHSRRSELISITTGSKQLDTLLAGGIETGSITEIFGEFRTGKSQICHTLAVTCQLPFDMGGGEGKCLYIDTEGTFRPVRCLAVANRYGLSGEEVLDNVAYARAYNSDHQLELLNQAAQMMTETRFSLLVVDSATALYRTDFAGRGELSARQTHLAKFMRTLQRLADEFGIAVIITNQVVAQVDGGPSAMFNPDPKKPIGGNIIAHASTTRLSLRKGRGETRVCKIYDSPCLPESDCLFAINEDGIGDPKEKDLEERNNRLAAPTSVCLARAPALSRILGHRDDCFRAPPARRPPQLNQTKPHTVTSYAIRMAQTGGTCLYKEARLNIESAFPGSTIAFNIPASSPFGGRPNVKRSIITEHHVDKDEDAFTRRHLATDGSMHFRRHHGYPRSFLWRVLDNRKMLEIQAVDLDHDFSDKFEANLTILLQFPAPIRPFCVAFAEPADRDALTVFAITTANELYMITLHRDFFANPAASEQDSDLWCMRSEPALFSGRIPYRLVAVDADELLVTLDDGAICRLDWDKSYNKWEGSRYQESSWSVRGLLSWKAQPTVRFENADFAISAAAAVAISPDKKHILSVCLDHSIRAWNIATGKPGAHIDLLGAEDLAVEKSHTSYTIGTSQSMLMAVVEVMGGLGGADYHVVTYSPKQHQFKFWGVRDADDEYMGFYDAAQGSELIPPIDELMNTTVWTLEEFHIIPGPSGWRGSEIWIRARSGPSSKVYSLKFDLTDLPEARTQAWKSDWVSVDSGPLTVEALKANPANPSARQTDADQSELDSTEQWLDFLFYPGRFTVATLETSLVIYKRGLERVRTNRSVHRGSLKERICATVTALAANGNRDPEELEEAVAAQWQAYYSLVKDLHKRRGESLSLAYDRATDRPWLVLSDHLSAIRNCSESEVTTLNAALLSSSRTLSKPLRKTLDTSDSRDVARLLNAAASFRQRLPFFVQQEVQRHMEMDLLQSRNITILDRMEWIEANSELSQHVSDEHVTQLVEELGMEVKDIGTETFLRAIKTLGYEEEGKPQSRKQIARYGLSALSRISQETLEADHNTLLDLLVLLLFMFIELEGEMPDDFDASEVFAELLLRYKDGMTVSWLARTVWSYPSATGLASENANRSLSETLKIGKKLPLTQTVLEGAYGGRAFEVPLPKDMKANLLTRWSRGWLASIFDHLEYENVVEDIMGILLCSMEYELALDFSRFLTEGYWATYLRGRLYIALGEHALASACFQKPAYYLSLGAMFDVAEQDTIGLISEVERNSFSDGLAHYYSHVIGLFERAKAYSYVADFAKLGLRSLLGQEDEALKTELLQRLFTASIQTSRFHDAYSALIRHSDTALKHNDLQSLITTMVAQSRTTELLAFPFVGLVDAVDTILTSLCQKTLNITSGPPYHQILYSFRISRNNFRGAASILYDRLQRLNTTSSKHHDPADESLAQCYLMIINTLSSVNKEDAYILAEQRMDAVGAPPQWGIGQGKKLLKRQIITLDTLRKEYQAELDRVAAIESGQFPFVDPMDDVDIL</sequence>
<keyword evidence="8" id="KW-0560">Oxidoreductase</keyword>
<dbReference type="InterPro" id="IPR023210">
    <property type="entry name" value="NADP_OxRdtase_dom"/>
</dbReference>
<evidence type="ECO:0000313" key="13">
    <source>
        <dbReference type="Proteomes" id="UP000472372"/>
    </source>
</evidence>
<dbReference type="PRINTS" id="PR00069">
    <property type="entry name" value="ALDKETRDTASE"/>
</dbReference>
<dbReference type="GO" id="GO:0006312">
    <property type="term" value="P:mitotic recombination"/>
    <property type="evidence" value="ECO:0007669"/>
    <property type="project" value="TreeGrafter"/>
</dbReference>
<proteinExistence type="inferred from homology"/>
<dbReference type="GO" id="GO:0042148">
    <property type="term" value="P:DNA strand invasion"/>
    <property type="evidence" value="ECO:0007669"/>
    <property type="project" value="UniProtKB-ARBA"/>
</dbReference>
<dbReference type="Pfam" id="PF23300">
    <property type="entry name" value="HEAT_Nup120"/>
    <property type="match status" value="1"/>
</dbReference>
<dbReference type="GO" id="GO:0000150">
    <property type="term" value="F:DNA strand exchange activity"/>
    <property type="evidence" value="ECO:0007669"/>
    <property type="project" value="InterPro"/>
</dbReference>
<dbReference type="FunFam" id="3.40.50.300:FF:000092">
    <property type="entry name" value="DNA repair protein Rad51 homolog"/>
    <property type="match status" value="1"/>
</dbReference>
<dbReference type="GO" id="GO:0000794">
    <property type="term" value="C:condensed nuclear chromosome"/>
    <property type="evidence" value="ECO:0007669"/>
    <property type="project" value="TreeGrafter"/>
</dbReference>
<dbReference type="NCBIfam" id="NF003301">
    <property type="entry name" value="PRK04301.1"/>
    <property type="match status" value="1"/>
</dbReference>
<evidence type="ECO:0000256" key="7">
    <source>
        <dbReference type="ARBA" id="ARBA00022840"/>
    </source>
</evidence>
<evidence type="ECO:0000259" key="10">
    <source>
        <dbReference type="PROSITE" id="PS50162"/>
    </source>
</evidence>
<dbReference type="Pfam" id="PF21486">
    <property type="entry name" value="NUP120_helical"/>
    <property type="match status" value="1"/>
</dbReference>
<evidence type="ECO:0000256" key="3">
    <source>
        <dbReference type="ARBA" id="ARBA00007095"/>
    </source>
</evidence>
<dbReference type="GO" id="GO:0005524">
    <property type="term" value="F:ATP binding"/>
    <property type="evidence" value="ECO:0007669"/>
    <property type="project" value="UniProtKB-KW"/>
</dbReference>
<dbReference type="Pfam" id="PF00248">
    <property type="entry name" value="Aldo_ket_red"/>
    <property type="match status" value="1"/>
</dbReference>
<dbReference type="InterPro" id="IPR059141">
    <property type="entry name" value="Beta-prop_Nup120_160"/>
</dbReference>
<dbReference type="SMART" id="SM00382">
    <property type="entry name" value="AAA"/>
    <property type="match status" value="1"/>
</dbReference>
<dbReference type="PROSITE" id="PS00062">
    <property type="entry name" value="ALDOKETO_REDUCTASE_2"/>
    <property type="match status" value="1"/>
</dbReference>
<dbReference type="Pfam" id="PF08423">
    <property type="entry name" value="Rad51"/>
    <property type="match status" value="1"/>
</dbReference>
<organism evidence="12 13">
    <name type="scientific">Pyrenophora teres f. teres</name>
    <dbReference type="NCBI Taxonomy" id="97479"/>
    <lineage>
        <taxon>Eukaryota</taxon>
        <taxon>Fungi</taxon>
        <taxon>Dikarya</taxon>
        <taxon>Ascomycota</taxon>
        <taxon>Pezizomycotina</taxon>
        <taxon>Dothideomycetes</taxon>
        <taxon>Pleosporomycetidae</taxon>
        <taxon>Pleosporales</taxon>
        <taxon>Pleosporineae</taxon>
        <taxon>Pleosporaceae</taxon>
        <taxon>Pyrenophora</taxon>
    </lineage>
</organism>
<dbReference type="GO" id="GO:1990426">
    <property type="term" value="P:mitotic recombination-dependent replication fork processing"/>
    <property type="evidence" value="ECO:0007669"/>
    <property type="project" value="InterPro"/>
</dbReference>
<evidence type="ECO:0000256" key="8">
    <source>
        <dbReference type="ARBA" id="ARBA00023002"/>
    </source>
</evidence>
<dbReference type="GO" id="GO:0003697">
    <property type="term" value="F:single-stranded DNA binding"/>
    <property type="evidence" value="ECO:0007669"/>
    <property type="project" value="InterPro"/>
</dbReference>
<dbReference type="PANTHER" id="PTHR22942:SF39">
    <property type="entry name" value="DNA REPAIR PROTEIN RAD51 HOMOLOG 1"/>
    <property type="match status" value="1"/>
</dbReference>
<dbReference type="InterPro" id="IPR010995">
    <property type="entry name" value="DNA_repair_Rad51/TF_NusA_a-hlx"/>
</dbReference>
<dbReference type="InterPro" id="IPR011941">
    <property type="entry name" value="DNA_recomb/repair_Rad51"/>
</dbReference>
<feature type="domain" description="RecA family profile 1" evidence="10">
    <location>
        <begin position="430"/>
        <end position="601"/>
    </location>
</feature>
<comment type="subcellular location">
    <subcellularLocation>
        <location evidence="2">Cytoplasm</location>
    </subcellularLocation>
    <subcellularLocation>
        <location evidence="1">Nucleus</location>
    </subcellularLocation>
</comment>
<dbReference type="GO" id="GO:0140664">
    <property type="term" value="F:ATP-dependent DNA damage sensor activity"/>
    <property type="evidence" value="ECO:0007669"/>
    <property type="project" value="InterPro"/>
</dbReference>
<dbReference type="GO" id="GO:0000730">
    <property type="term" value="P:DNA recombinase assembly"/>
    <property type="evidence" value="ECO:0007669"/>
    <property type="project" value="TreeGrafter"/>
</dbReference>
<evidence type="ECO:0000313" key="12">
    <source>
        <dbReference type="EMBL" id="CAE7012617.1"/>
    </source>
</evidence>
<dbReference type="GO" id="GO:0003690">
    <property type="term" value="F:double-stranded DNA binding"/>
    <property type="evidence" value="ECO:0007669"/>
    <property type="project" value="InterPro"/>
</dbReference>
<protein>
    <submittedName>
        <fullName evidence="12">Rad51 multi-domain protein</fullName>
    </submittedName>
</protein>
<dbReference type="PROSITE" id="PS00063">
    <property type="entry name" value="ALDOKETO_REDUCTASE_3"/>
    <property type="match status" value="1"/>
</dbReference>
<dbReference type="GO" id="GO:0042843">
    <property type="term" value="P:D-xylose catabolic process"/>
    <property type="evidence" value="ECO:0007669"/>
    <property type="project" value="UniProtKB-ARBA"/>
</dbReference>
<dbReference type="FunFam" id="1.10.150.20:FF:000008">
    <property type="entry name" value="DNA repair protein RAD51 homolog"/>
    <property type="match status" value="1"/>
</dbReference>
<dbReference type="SUPFAM" id="SSF50998">
    <property type="entry name" value="Quinoprotein alcohol dehydrogenase-like"/>
    <property type="match status" value="1"/>
</dbReference>
<dbReference type="GO" id="GO:0006066">
    <property type="term" value="P:alcohol metabolic process"/>
    <property type="evidence" value="ECO:0007669"/>
    <property type="project" value="UniProtKB-ARBA"/>
</dbReference>
<dbReference type="Pfam" id="PF14520">
    <property type="entry name" value="HHH_5"/>
    <property type="match status" value="1"/>
</dbReference>
<feature type="domain" description="RecA family profile 2" evidence="11">
    <location>
        <begin position="610"/>
        <end position="673"/>
    </location>
</feature>
<dbReference type="Proteomes" id="UP000472372">
    <property type="component" value="Chromosome 2"/>
</dbReference>
<dbReference type="GO" id="GO:0004032">
    <property type="term" value="F:aldose reductase (NADPH) activity"/>
    <property type="evidence" value="ECO:0007669"/>
    <property type="project" value="UniProtKB-ARBA"/>
</dbReference>
<keyword evidence="7" id="KW-0067">ATP-binding</keyword>
<dbReference type="PROSITE" id="PS50162">
    <property type="entry name" value="RECA_2"/>
    <property type="match status" value="1"/>
</dbReference>
<dbReference type="InterPro" id="IPR048884">
    <property type="entry name" value="Nup120_helical"/>
</dbReference>
<dbReference type="InterPro" id="IPR020588">
    <property type="entry name" value="RecA_ATP-bd"/>
</dbReference>
<dbReference type="InterPro" id="IPR036812">
    <property type="entry name" value="NAD(P)_OxRdtase_dom_sf"/>
</dbReference>
<dbReference type="GO" id="GO:0000723">
    <property type="term" value="P:telomere maintenance"/>
    <property type="evidence" value="ECO:0007669"/>
    <property type="project" value="UniProtKB-ARBA"/>
</dbReference>
<reference evidence="12" key="1">
    <citation type="submission" date="2021-02" db="EMBL/GenBank/DDBJ databases">
        <authorList>
            <person name="Syme A R."/>
            <person name="Syme A R."/>
            <person name="Moolhuijzen P."/>
        </authorList>
    </citation>
    <scope>NUCLEOTIDE SEQUENCE</scope>
    <source>
        <strain evidence="12">W1-1</strain>
    </source>
</reference>
<dbReference type="GO" id="GO:0019568">
    <property type="term" value="P:arabinose catabolic process"/>
    <property type="evidence" value="ECO:0007669"/>
    <property type="project" value="UniProtKB-ARBA"/>
</dbReference>
<accession>A0A6S6VTA9</accession>
<dbReference type="InterPro" id="IPR003593">
    <property type="entry name" value="AAA+_ATPase"/>
</dbReference>
<name>A0A6S6VTA9_9PLEO</name>
<dbReference type="InterPro" id="IPR013632">
    <property type="entry name" value="Rad51_C"/>
</dbReference>
<dbReference type="NCBIfam" id="TIGR02239">
    <property type="entry name" value="recomb_RAD51"/>
    <property type="match status" value="1"/>
</dbReference>
<dbReference type="GO" id="GO:0042802">
    <property type="term" value="F:identical protein binding"/>
    <property type="evidence" value="ECO:0007669"/>
    <property type="project" value="UniProtKB-ARBA"/>
</dbReference>